<keyword evidence="1" id="KW-1133">Transmembrane helix</keyword>
<evidence type="ECO:0000313" key="5">
    <source>
        <dbReference type="Proteomes" id="UP000270524"/>
    </source>
</evidence>
<keyword evidence="1" id="KW-0812">Transmembrane</keyword>
<evidence type="ECO:0000313" key="2">
    <source>
        <dbReference type="EMBL" id="RMN84558.1"/>
    </source>
</evidence>
<proteinExistence type="predicted"/>
<dbReference type="EMBL" id="RBPJ01000062">
    <property type="protein sequence ID" value="RMO01551.1"/>
    <property type="molecule type" value="Genomic_DNA"/>
</dbReference>
<evidence type="ECO:0000313" key="3">
    <source>
        <dbReference type="EMBL" id="RMO01551.1"/>
    </source>
</evidence>
<comment type="caution">
    <text evidence="3">The sequence shown here is derived from an EMBL/GenBank/DDBJ whole genome shotgun (WGS) entry which is preliminary data.</text>
</comment>
<sequence>MDQGTNVFELAGFALILLVAVIVSVRGGRRWEAEIDADFQTALKNLHVVSYELLVDRTVAPSVNTHAEVYRILRDQDDRYFLYMLLDNARGGDEATYKGASPFSCKNESLPLES</sequence>
<dbReference type="Proteomes" id="UP000270524">
    <property type="component" value="Unassembled WGS sequence"/>
</dbReference>
<dbReference type="AlphaFoldDB" id="A0A3M3RYN2"/>
<feature type="transmembrane region" description="Helical" evidence="1">
    <location>
        <begin position="6"/>
        <end position="25"/>
    </location>
</feature>
<keyword evidence="1" id="KW-0472">Membrane</keyword>
<evidence type="ECO:0000256" key="1">
    <source>
        <dbReference type="SAM" id="Phobius"/>
    </source>
</evidence>
<name>A0A3M3RYN2_PSECA</name>
<gene>
    <name evidence="3" type="ORF">ALQ51_01589</name>
    <name evidence="2" type="ORF">ALQ53_103230</name>
</gene>
<dbReference type="EMBL" id="RBPH01000042">
    <property type="protein sequence ID" value="RMN84558.1"/>
    <property type="molecule type" value="Genomic_DNA"/>
</dbReference>
<protein>
    <submittedName>
        <fullName evidence="3">Uncharacterized protein</fullName>
    </submittedName>
</protein>
<dbReference type="Proteomes" id="UP000269335">
    <property type="component" value="Unassembled WGS sequence"/>
</dbReference>
<organism evidence="3 5">
    <name type="scientific">Pseudomonas cannabina</name>
    <dbReference type="NCBI Taxonomy" id="86840"/>
    <lineage>
        <taxon>Bacteria</taxon>
        <taxon>Pseudomonadati</taxon>
        <taxon>Pseudomonadota</taxon>
        <taxon>Gammaproteobacteria</taxon>
        <taxon>Pseudomonadales</taxon>
        <taxon>Pseudomonadaceae</taxon>
        <taxon>Pseudomonas</taxon>
    </lineage>
</organism>
<evidence type="ECO:0000313" key="4">
    <source>
        <dbReference type="Proteomes" id="UP000269335"/>
    </source>
</evidence>
<dbReference type="RefSeq" id="WP_057414106.1">
    <property type="nucleotide sequence ID" value="NZ_RBPH01000042.1"/>
</dbReference>
<accession>A0A3M3RYN2</accession>
<reference evidence="4 5" key="1">
    <citation type="submission" date="2018-08" db="EMBL/GenBank/DDBJ databases">
        <title>Recombination of ecologically and evolutionarily significant loci maintains genetic cohesion in the Pseudomonas syringae species complex.</title>
        <authorList>
            <person name="Dillon M."/>
            <person name="Thakur S."/>
            <person name="Almeida R.N.D."/>
            <person name="Weir B.S."/>
            <person name="Guttman D.S."/>
        </authorList>
    </citation>
    <scope>NUCLEOTIDE SEQUENCE [LARGE SCALE GENOMIC DNA]</scope>
    <source>
        <strain evidence="2 4">ICMP 15201</strain>
        <strain evidence="3 5">ICMP 15203</strain>
    </source>
</reference>